<sequence length="143" mass="16709">MVKMKNREEYTVQNNEENAFEWQVDPIDPKLFLTDRDPELPFEMYRMPTQGRISGRRLRTVNHKLAAEAQEAGDHVQGNGFELCVDDVKIMGDIAWRVFGKTFKRQYSQKADEPTIPTVPYNAFSRERCDGSTYDRFGQRARL</sequence>
<protein>
    <submittedName>
        <fullName evidence="1">Uncharacterized protein</fullName>
    </submittedName>
</protein>
<name>A0A7S3P074_9STRA</name>
<dbReference type="EMBL" id="HBIM01001360">
    <property type="protein sequence ID" value="CAE0402949.1"/>
    <property type="molecule type" value="Transcribed_RNA"/>
</dbReference>
<proteinExistence type="predicted"/>
<evidence type="ECO:0000313" key="1">
    <source>
        <dbReference type="EMBL" id="CAE0402949.1"/>
    </source>
</evidence>
<dbReference type="AlphaFoldDB" id="A0A7S3P074"/>
<reference evidence="1" key="1">
    <citation type="submission" date="2021-01" db="EMBL/GenBank/DDBJ databases">
        <authorList>
            <person name="Corre E."/>
            <person name="Pelletier E."/>
            <person name="Niang G."/>
            <person name="Scheremetjew M."/>
            <person name="Finn R."/>
            <person name="Kale V."/>
            <person name="Holt S."/>
            <person name="Cochrane G."/>
            <person name="Meng A."/>
            <person name="Brown T."/>
            <person name="Cohen L."/>
        </authorList>
    </citation>
    <scope>NUCLEOTIDE SEQUENCE</scope>
    <source>
        <strain evidence="1">CCMP127</strain>
    </source>
</reference>
<accession>A0A7S3P074</accession>
<organism evidence="1">
    <name type="scientific">Amphora coffeiformis</name>
    <dbReference type="NCBI Taxonomy" id="265554"/>
    <lineage>
        <taxon>Eukaryota</taxon>
        <taxon>Sar</taxon>
        <taxon>Stramenopiles</taxon>
        <taxon>Ochrophyta</taxon>
        <taxon>Bacillariophyta</taxon>
        <taxon>Bacillariophyceae</taxon>
        <taxon>Bacillariophycidae</taxon>
        <taxon>Thalassiophysales</taxon>
        <taxon>Catenulaceae</taxon>
        <taxon>Amphora</taxon>
    </lineage>
</organism>
<gene>
    <name evidence="1" type="ORF">ACOF00016_LOCUS1181</name>
</gene>